<evidence type="ECO:0000256" key="3">
    <source>
        <dbReference type="ARBA" id="ARBA00022764"/>
    </source>
</evidence>
<keyword evidence="8" id="KW-1185">Reference proteome</keyword>
<evidence type="ECO:0000259" key="6">
    <source>
        <dbReference type="Pfam" id="PF16889"/>
    </source>
</evidence>
<dbReference type="Proteomes" id="UP000267585">
    <property type="component" value="Unassembled WGS sequence"/>
</dbReference>
<reference evidence="7 8" key="1">
    <citation type="submission" date="2018-11" db="EMBL/GenBank/DDBJ databases">
        <title>Arenibacter aquaticus sp.nov., a marine bacterium isolated from surface seawater in the South China Sea.</title>
        <authorList>
            <person name="Guo J."/>
            <person name="Sun J."/>
        </authorList>
    </citation>
    <scope>NUCLEOTIDE SEQUENCE [LARGE SCALE GENOMIC DNA]</scope>
    <source>
        <strain evidence="7 8">GUO666</strain>
    </source>
</reference>
<proteinExistence type="predicted"/>
<keyword evidence="4" id="KW-0456">Lyase</keyword>
<organism evidence="7 8">
    <name type="scientific">Arenibacter aquaticus</name>
    <dbReference type="NCBI Taxonomy" id="2489054"/>
    <lineage>
        <taxon>Bacteria</taxon>
        <taxon>Pseudomonadati</taxon>
        <taxon>Bacteroidota</taxon>
        <taxon>Flavobacteriia</taxon>
        <taxon>Flavobacteriales</taxon>
        <taxon>Flavobacteriaceae</taxon>
        <taxon>Arenibacter</taxon>
    </lineage>
</organism>
<keyword evidence="2" id="KW-0732">Signal</keyword>
<comment type="caution">
    <text evidence="7">The sequence shown here is derived from an EMBL/GenBank/DDBJ whole genome shotgun (WGS) entry which is preliminary data.</text>
</comment>
<protein>
    <submittedName>
        <fullName evidence="7">Heparinase</fullName>
    </submittedName>
</protein>
<dbReference type="GO" id="GO:0042597">
    <property type="term" value="C:periplasmic space"/>
    <property type="evidence" value="ECO:0007669"/>
    <property type="project" value="UniProtKB-SubCell"/>
</dbReference>
<evidence type="ECO:0000313" key="7">
    <source>
        <dbReference type="EMBL" id="RTE52304.1"/>
    </source>
</evidence>
<dbReference type="InterPro" id="IPR012480">
    <property type="entry name" value="Hepar_II_III_C"/>
</dbReference>
<feature type="domain" description="Heparinase II/III-like C-terminal" evidence="5">
    <location>
        <begin position="430"/>
        <end position="638"/>
    </location>
</feature>
<dbReference type="Gene3D" id="2.70.98.70">
    <property type="match status" value="1"/>
</dbReference>
<feature type="domain" description="Heparin-sulfate lyase N-terminal" evidence="6">
    <location>
        <begin position="67"/>
        <end position="375"/>
    </location>
</feature>
<accession>A0A3S0IKM1</accession>
<evidence type="ECO:0000259" key="5">
    <source>
        <dbReference type="Pfam" id="PF07940"/>
    </source>
</evidence>
<dbReference type="OrthoDB" id="7335480at2"/>
<dbReference type="InterPro" id="IPR031680">
    <property type="entry name" value="Hepar_II_III_N"/>
</dbReference>
<keyword evidence="3" id="KW-0574">Periplasm</keyword>
<dbReference type="GO" id="GO:0016829">
    <property type="term" value="F:lyase activity"/>
    <property type="evidence" value="ECO:0007669"/>
    <property type="project" value="UniProtKB-KW"/>
</dbReference>
<dbReference type="AlphaFoldDB" id="A0A3S0IKM1"/>
<evidence type="ECO:0000256" key="1">
    <source>
        <dbReference type="ARBA" id="ARBA00004418"/>
    </source>
</evidence>
<dbReference type="PANTHER" id="PTHR39210:SF1">
    <property type="entry name" value="HEPARIN-SULFATE LYASE"/>
    <property type="match status" value="1"/>
</dbReference>
<name>A0A3S0IKM1_9FLAO</name>
<dbReference type="SUPFAM" id="SSF48230">
    <property type="entry name" value="Chondroitin AC/alginate lyase"/>
    <property type="match status" value="1"/>
</dbReference>
<sequence>MLKLTYTKTPILFSNQTQPIKIFKLLCLTALIFVLPQSTIAQKKWKEIITVEDLYNSYPQTVIDMLSQYNLDYPGLEKVKMAHDNEDMVKASYELLAYYKNEGMAADLRKELPDISQRSLATTDTILNNVFIVQNVRGKVPFGADGHRNWYYKGPNNDKEWAWLSNRHSQLYQVFNSYLETGNPKYAKYVDQFLRDFIIKSMPYPKVKSSTSVWRGLEVSFRAKVWPKIFYGLIGSEYLSPATQLLILASLPDHAHYNRNFHSENNWLTMEISALATVAAYFPEYKASSEWMDYAIKTMIKSMKKQVYPDGVQTELSSHYHNVALRNFELFKDICDKANRKLPDFYNQTIEDMYRYISHMVRPSGHRLLNNDGDRGSDRNYILEGAKKFDHPDWEYIATNGQSGQEPTDGPSYFYPWAGHFVSRSGFDDNAHWSFFDMGPWGSSHQNNDKLHLSVSAFGKDFLVDAGRFAYTGEVAEKFRPYAQSSAGHNLISIDGKGQEKGPKMAEKPIEGTQYKLDRDFDYASSSFDKFIDIEGTANHNRTVFYVRNKFWVIVDRITTDRPRKIDALWHWHPDNIVEKDKNIVKTNNSQGNLALIPVGKQKFDLKFIKGQESPKIQGWYSPEYNIYEPNVTSKYSCRITGNSTFVWLLLPSDKEMPKVKAKILSENDKEIKLMVKSKDKKWQLNIPFNNSTGAKLKSY</sequence>
<dbReference type="Pfam" id="PF16889">
    <property type="entry name" value="Hepar_II_III_N"/>
    <property type="match status" value="1"/>
</dbReference>
<evidence type="ECO:0000256" key="4">
    <source>
        <dbReference type="ARBA" id="ARBA00023239"/>
    </source>
</evidence>
<dbReference type="PANTHER" id="PTHR39210">
    <property type="entry name" value="HEPARIN-SULFATE LYASE"/>
    <property type="match status" value="1"/>
</dbReference>
<gene>
    <name evidence="7" type="ORF">EHW67_19180</name>
</gene>
<dbReference type="EMBL" id="RQPJ01000021">
    <property type="protein sequence ID" value="RTE52304.1"/>
    <property type="molecule type" value="Genomic_DNA"/>
</dbReference>
<dbReference type="InterPro" id="IPR008929">
    <property type="entry name" value="Chondroitin_lyas"/>
</dbReference>
<dbReference type="RefSeq" id="WP_126163990.1">
    <property type="nucleotide sequence ID" value="NZ_RQPJ01000021.1"/>
</dbReference>
<evidence type="ECO:0000313" key="8">
    <source>
        <dbReference type="Proteomes" id="UP000267585"/>
    </source>
</evidence>
<evidence type="ECO:0000256" key="2">
    <source>
        <dbReference type="ARBA" id="ARBA00022729"/>
    </source>
</evidence>
<comment type="subcellular location">
    <subcellularLocation>
        <location evidence="1">Periplasm</location>
    </subcellularLocation>
</comment>
<dbReference type="Gene3D" id="1.50.10.100">
    <property type="entry name" value="Chondroitin AC/alginate lyase"/>
    <property type="match status" value="1"/>
</dbReference>
<dbReference type="Pfam" id="PF07940">
    <property type="entry name" value="Hepar_II_III_C"/>
    <property type="match status" value="1"/>
</dbReference>